<keyword evidence="2" id="KW-0812">Transmembrane</keyword>
<feature type="transmembrane region" description="Helical" evidence="2">
    <location>
        <begin position="38"/>
        <end position="59"/>
    </location>
</feature>
<accession>A0A6J6UJA8</accession>
<keyword evidence="2" id="KW-1133">Transmembrane helix</keyword>
<dbReference type="EMBL" id="CAEZZA010000235">
    <property type="protein sequence ID" value="CAB4760041.1"/>
    <property type="molecule type" value="Genomic_DNA"/>
</dbReference>
<evidence type="ECO:0000313" key="3">
    <source>
        <dbReference type="EMBL" id="CAB4666246.1"/>
    </source>
</evidence>
<organism evidence="4">
    <name type="scientific">freshwater metagenome</name>
    <dbReference type="NCBI Taxonomy" id="449393"/>
    <lineage>
        <taxon>unclassified sequences</taxon>
        <taxon>metagenomes</taxon>
        <taxon>ecological metagenomes</taxon>
    </lineage>
</organism>
<gene>
    <name evidence="3" type="ORF">UFOPK2310_00368</name>
    <name evidence="4" type="ORF">UFOPK2809_01373</name>
</gene>
<sequence>MGMSDVHTSQAAANTGPVNPGPKNPGPLKQGHHGSTPAAWTTVVIITIAFFVGTLAVVIGNWPMFWVGAALVVVGAVVGKIMQKAGLGTIPKR</sequence>
<proteinExistence type="predicted"/>
<reference evidence="4" key="1">
    <citation type="submission" date="2020-05" db="EMBL/GenBank/DDBJ databases">
        <authorList>
            <person name="Chiriac C."/>
            <person name="Salcher M."/>
            <person name="Ghai R."/>
            <person name="Kavagutti S V."/>
        </authorList>
    </citation>
    <scope>NUCLEOTIDE SEQUENCE</scope>
</reference>
<dbReference type="EMBL" id="CAEZWW010000028">
    <property type="protein sequence ID" value="CAB4666246.1"/>
    <property type="molecule type" value="Genomic_DNA"/>
</dbReference>
<evidence type="ECO:0000313" key="4">
    <source>
        <dbReference type="EMBL" id="CAB4760041.1"/>
    </source>
</evidence>
<dbReference type="AlphaFoldDB" id="A0A6J6UJA8"/>
<name>A0A6J6UJA8_9ZZZZ</name>
<dbReference type="Pfam" id="PF20447">
    <property type="entry name" value="DUF6704"/>
    <property type="match status" value="1"/>
</dbReference>
<dbReference type="InterPro" id="IPR046550">
    <property type="entry name" value="DUF6704"/>
</dbReference>
<dbReference type="NCBIfam" id="NF041681">
    <property type="entry name" value="HGxxPAAW"/>
    <property type="match status" value="1"/>
</dbReference>
<feature type="compositionally biased region" description="Polar residues" evidence="1">
    <location>
        <begin position="1"/>
        <end position="13"/>
    </location>
</feature>
<keyword evidence="2" id="KW-0472">Membrane</keyword>
<evidence type="ECO:0000256" key="2">
    <source>
        <dbReference type="SAM" id="Phobius"/>
    </source>
</evidence>
<feature type="transmembrane region" description="Helical" evidence="2">
    <location>
        <begin position="65"/>
        <end position="83"/>
    </location>
</feature>
<feature type="region of interest" description="Disordered" evidence="1">
    <location>
        <begin position="1"/>
        <end position="35"/>
    </location>
</feature>
<evidence type="ECO:0000256" key="1">
    <source>
        <dbReference type="SAM" id="MobiDB-lite"/>
    </source>
</evidence>
<protein>
    <submittedName>
        <fullName evidence="4">Unannotated protein</fullName>
    </submittedName>
</protein>